<protein>
    <submittedName>
        <fullName evidence="1">Uncharacterized protein</fullName>
    </submittedName>
</protein>
<dbReference type="Proteomes" id="UP000027135">
    <property type="component" value="Unassembled WGS sequence"/>
</dbReference>
<dbReference type="EMBL" id="KK853149">
    <property type="protein sequence ID" value="KDR10677.1"/>
    <property type="molecule type" value="Genomic_DNA"/>
</dbReference>
<organism evidence="1 2">
    <name type="scientific">Zootermopsis nevadensis</name>
    <name type="common">Dampwood termite</name>
    <dbReference type="NCBI Taxonomy" id="136037"/>
    <lineage>
        <taxon>Eukaryota</taxon>
        <taxon>Metazoa</taxon>
        <taxon>Ecdysozoa</taxon>
        <taxon>Arthropoda</taxon>
        <taxon>Hexapoda</taxon>
        <taxon>Insecta</taxon>
        <taxon>Pterygota</taxon>
        <taxon>Neoptera</taxon>
        <taxon>Polyneoptera</taxon>
        <taxon>Dictyoptera</taxon>
        <taxon>Blattodea</taxon>
        <taxon>Blattoidea</taxon>
        <taxon>Termitoidae</taxon>
        <taxon>Termopsidae</taxon>
        <taxon>Zootermopsis</taxon>
    </lineage>
</organism>
<evidence type="ECO:0000313" key="2">
    <source>
        <dbReference type="Proteomes" id="UP000027135"/>
    </source>
</evidence>
<dbReference type="InParanoid" id="A0A067QX44"/>
<dbReference type="AlphaFoldDB" id="A0A067QX44"/>
<proteinExistence type="predicted"/>
<accession>A0A067QX44</accession>
<name>A0A067QX44_ZOONE</name>
<evidence type="ECO:0000313" key="1">
    <source>
        <dbReference type="EMBL" id="KDR10677.1"/>
    </source>
</evidence>
<sequence length="85" mass="9711">MNDRAFPNPNYLMKDELIYEITIREAGSEIHTSALDSNEPQVMHWAARLLKHCRRAALCGGLSHRGVARTYVHAKKTYSRTLPQC</sequence>
<gene>
    <name evidence="1" type="ORF">L798_14356</name>
</gene>
<reference evidence="1 2" key="1">
    <citation type="journal article" date="2014" name="Nat. Commun.">
        <title>Molecular traces of alternative social organization in a termite genome.</title>
        <authorList>
            <person name="Terrapon N."/>
            <person name="Li C."/>
            <person name="Robertson H.M."/>
            <person name="Ji L."/>
            <person name="Meng X."/>
            <person name="Booth W."/>
            <person name="Chen Z."/>
            <person name="Childers C.P."/>
            <person name="Glastad K.M."/>
            <person name="Gokhale K."/>
            <person name="Gowin J."/>
            <person name="Gronenberg W."/>
            <person name="Hermansen R.A."/>
            <person name="Hu H."/>
            <person name="Hunt B.G."/>
            <person name="Huylmans A.K."/>
            <person name="Khalil S.M."/>
            <person name="Mitchell R.D."/>
            <person name="Munoz-Torres M.C."/>
            <person name="Mustard J.A."/>
            <person name="Pan H."/>
            <person name="Reese J.T."/>
            <person name="Scharf M.E."/>
            <person name="Sun F."/>
            <person name="Vogel H."/>
            <person name="Xiao J."/>
            <person name="Yang W."/>
            <person name="Yang Z."/>
            <person name="Yang Z."/>
            <person name="Zhou J."/>
            <person name="Zhu J."/>
            <person name="Brent C.S."/>
            <person name="Elsik C.G."/>
            <person name="Goodisman M.A."/>
            <person name="Liberles D.A."/>
            <person name="Roe R.M."/>
            <person name="Vargo E.L."/>
            <person name="Vilcinskas A."/>
            <person name="Wang J."/>
            <person name="Bornberg-Bauer E."/>
            <person name="Korb J."/>
            <person name="Zhang G."/>
            <person name="Liebig J."/>
        </authorList>
    </citation>
    <scope>NUCLEOTIDE SEQUENCE [LARGE SCALE GENOMIC DNA]</scope>
    <source>
        <tissue evidence="1">Whole organism</tissue>
    </source>
</reference>
<keyword evidence="2" id="KW-1185">Reference proteome</keyword>